<evidence type="ECO:0000313" key="3">
    <source>
        <dbReference type="Proteomes" id="UP000293583"/>
    </source>
</evidence>
<dbReference type="Gene3D" id="1.10.530.10">
    <property type="match status" value="1"/>
</dbReference>
<reference evidence="2 3" key="1">
    <citation type="submission" date="2019-02" db="EMBL/GenBank/DDBJ databases">
        <title>Genome of a new Bacteroidetes strain.</title>
        <authorList>
            <person name="Pitt A."/>
        </authorList>
    </citation>
    <scope>NUCLEOTIDE SEQUENCE [LARGE SCALE GENOMIC DNA]</scope>
    <source>
        <strain evidence="2 3">103A-SOEBACH</strain>
    </source>
</reference>
<accession>A0A4Q9B8I2</accession>
<dbReference type="Proteomes" id="UP000293583">
    <property type="component" value="Unassembled WGS sequence"/>
</dbReference>
<gene>
    <name evidence="2" type="ORF">EWU20_10735</name>
</gene>
<dbReference type="Pfam" id="PF01464">
    <property type="entry name" value="SLT"/>
    <property type="match status" value="1"/>
</dbReference>
<proteinExistence type="predicted"/>
<comment type="caution">
    <text evidence="2">The sequence shown here is derived from an EMBL/GenBank/DDBJ whole genome shotgun (WGS) entry which is preliminary data.</text>
</comment>
<evidence type="ECO:0000259" key="1">
    <source>
        <dbReference type="Pfam" id="PF01464"/>
    </source>
</evidence>
<name>A0A4Q9B8I2_9BACT</name>
<keyword evidence="3" id="KW-1185">Reference proteome</keyword>
<organism evidence="2 3">
    <name type="scientific">Aquirufa antheringensis</name>
    <dbReference type="NCBI Taxonomy" id="2516559"/>
    <lineage>
        <taxon>Bacteria</taxon>
        <taxon>Pseudomonadati</taxon>
        <taxon>Bacteroidota</taxon>
        <taxon>Cytophagia</taxon>
        <taxon>Cytophagales</taxon>
        <taxon>Flectobacillaceae</taxon>
        <taxon>Aquirufa</taxon>
    </lineage>
</organism>
<dbReference type="RefSeq" id="WP_130923834.1">
    <property type="nucleotide sequence ID" value="NZ_JAANOL010000001.1"/>
</dbReference>
<dbReference type="AlphaFoldDB" id="A0A4Q9B8I2"/>
<dbReference type="InterPro" id="IPR023346">
    <property type="entry name" value="Lysozyme-like_dom_sf"/>
</dbReference>
<dbReference type="CDD" id="cd16894">
    <property type="entry name" value="MltD-like"/>
    <property type="match status" value="1"/>
</dbReference>
<dbReference type="OrthoDB" id="977752at2"/>
<evidence type="ECO:0000313" key="2">
    <source>
        <dbReference type="EMBL" id="TBH71227.1"/>
    </source>
</evidence>
<dbReference type="EMBL" id="SEWY01000005">
    <property type="protein sequence ID" value="TBH71227.1"/>
    <property type="molecule type" value="Genomic_DNA"/>
</dbReference>
<dbReference type="SUPFAM" id="SSF53955">
    <property type="entry name" value="Lysozyme-like"/>
    <property type="match status" value="1"/>
</dbReference>
<sequence length="306" mass="35020">MKSLWILLLILLFCLPVFAKTEFPDSLLIGNVKVFIHPSAKSILETEQKRLGSSKKFVESMKEKMRFYFPVMEPLLQSAGIPNEFKYLSVQESGLNPIAVSSSQAVGYWQFKSGTATDVGMKVNANVDERKHIIEATKGAANYFTRNNRVLNNWVGTLLSYRVGLGTAKKTSYVMDWVGKSDIQVDSSTDWYVLRFLAYQKFWADEFKKDDSLGIQPINQSKLICYDNSCGKNLYEIADELNVSYDDLKKYNPWILNDYVPSDKNYIIYHPSTVTFFDNSIQIPEILQPADFLLPPKKKLDNPQKE</sequence>
<protein>
    <submittedName>
        <fullName evidence="2">Lytic transglycosylase domain-containing protein</fullName>
    </submittedName>
</protein>
<feature type="domain" description="Transglycosylase SLT" evidence="1">
    <location>
        <begin position="81"/>
        <end position="171"/>
    </location>
</feature>
<dbReference type="InterPro" id="IPR008258">
    <property type="entry name" value="Transglycosylase_SLT_dom_1"/>
</dbReference>